<dbReference type="InterPro" id="IPR001247">
    <property type="entry name" value="ExoRNase_PH_dom1"/>
</dbReference>
<dbReference type="GO" id="GO:0003723">
    <property type="term" value="F:RNA binding"/>
    <property type="evidence" value="ECO:0007669"/>
    <property type="project" value="UniProtKB-UniRule"/>
</dbReference>
<organism evidence="7 8">
    <name type="scientific">Candidatus Spechtbacteria bacterium RIFCSPLOWO2_12_FULL_38_22</name>
    <dbReference type="NCBI Taxonomy" id="1802165"/>
    <lineage>
        <taxon>Bacteria</taxon>
        <taxon>Candidatus Spechtiibacteriota</taxon>
    </lineage>
</organism>
<evidence type="ECO:0000256" key="4">
    <source>
        <dbReference type="ARBA" id="ARBA00022884"/>
    </source>
</evidence>
<dbReference type="GO" id="GO:0006396">
    <property type="term" value="P:RNA processing"/>
    <property type="evidence" value="ECO:0007669"/>
    <property type="project" value="InterPro"/>
</dbReference>
<dbReference type="GO" id="GO:0000287">
    <property type="term" value="F:magnesium ion binding"/>
    <property type="evidence" value="ECO:0007669"/>
    <property type="project" value="UniProtKB-UniRule"/>
</dbReference>
<dbReference type="CDD" id="cd11364">
    <property type="entry name" value="RNase_PH_PNPase_2"/>
    <property type="match status" value="1"/>
</dbReference>
<dbReference type="SUPFAM" id="SSF54791">
    <property type="entry name" value="Eukaryotic type KH-domain (KH-domain type I)"/>
    <property type="match status" value="1"/>
</dbReference>
<dbReference type="AlphaFoldDB" id="A0A1G2HIA8"/>
<comment type="catalytic activity">
    <reaction evidence="5">
        <text>RNA(n+1) + phosphate = RNA(n) + a ribonucleoside 5'-diphosphate</text>
        <dbReference type="Rhea" id="RHEA:22096"/>
        <dbReference type="Rhea" id="RHEA-COMP:14527"/>
        <dbReference type="Rhea" id="RHEA-COMP:17342"/>
        <dbReference type="ChEBI" id="CHEBI:43474"/>
        <dbReference type="ChEBI" id="CHEBI:57930"/>
        <dbReference type="ChEBI" id="CHEBI:140395"/>
        <dbReference type="EC" id="2.7.7.8"/>
    </reaction>
</comment>
<dbReference type="Pfam" id="PF00013">
    <property type="entry name" value="KH_1"/>
    <property type="match status" value="1"/>
</dbReference>
<reference evidence="7 8" key="1">
    <citation type="journal article" date="2016" name="Nat. Commun.">
        <title>Thousands of microbial genomes shed light on interconnected biogeochemical processes in an aquifer system.</title>
        <authorList>
            <person name="Anantharaman K."/>
            <person name="Brown C.T."/>
            <person name="Hug L.A."/>
            <person name="Sharon I."/>
            <person name="Castelle C.J."/>
            <person name="Probst A.J."/>
            <person name="Thomas B.C."/>
            <person name="Singh A."/>
            <person name="Wilkins M.J."/>
            <person name="Karaoz U."/>
            <person name="Brodie E.L."/>
            <person name="Williams K.H."/>
            <person name="Hubbard S.S."/>
            <person name="Banfield J.F."/>
        </authorList>
    </citation>
    <scope>NUCLEOTIDE SEQUENCE [LARGE SCALE GENOMIC DNA]</scope>
</reference>
<dbReference type="EMBL" id="MHOK01000005">
    <property type="protein sequence ID" value="OGZ62225.1"/>
    <property type="molecule type" value="Genomic_DNA"/>
</dbReference>
<comment type="caution">
    <text evidence="7">The sequence shown here is derived from an EMBL/GenBank/DDBJ whole genome shotgun (WGS) entry which is preliminary data.</text>
</comment>
<dbReference type="Gene3D" id="2.40.50.140">
    <property type="entry name" value="Nucleic acid-binding proteins"/>
    <property type="match status" value="1"/>
</dbReference>
<dbReference type="STRING" id="1802165.A3F94_02770"/>
<dbReference type="PIRSF" id="PIRSF005499">
    <property type="entry name" value="PNPase"/>
    <property type="match status" value="1"/>
</dbReference>
<evidence type="ECO:0000313" key="8">
    <source>
        <dbReference type="Proteomes" id="UP000176770"/>
    </source>
</evidence>
<dbReference type="InterPro" id="IPR015847">
    <property type="entry name" value="ExoRNase_PH_dom2"/>
</dbReference>
<dbReference type="Pfam" id="PF00575">
    <property type="entry name" value="S1"/>
    <property type="match status" value="1"/>
</dbReference>
<comment type="function">
    <text evidence="5">Involved in mRNA degradation. Catalyzes the phosphorolysis of single-stranded polyribonucleotides processively in the 3'- to 5'-direction.</text>
</comment>
<feature type="binding site" evidence="5">
    <location>
        <position position="494"/>
    </location>
    <ligand>
        <name>Mg(2+)</name>
        <dbReference type="ChEBI" id="CHEBI:18420"/>
    </ligand>
</feature>
<dbReference type="InterPro" id="IPR004087">
    <property type="entry name" value="KH_dom"/>
</dbReference>
<feature type="domain" description="S1 motif" evidence="6">
    <location>
        <begin position="624"/>
        <end position="692"/>
    </location>
</feature>
<dbReference type="Gene3D" id="3.30.1370.10">
    <property type="entry name" value="K Homology domain, type 1"/>
    <property type="match status" value="1"/>
</dbReference>
<keyword evidence="5" id="KW-0460">Magnesium</keyword>
<comment type="similarity">
    <text evidence="1 5">Belongs to the polyribonucleotide nucleotidyltransferase family.</text>
</comment>
<keyword evidence="5" id="KW-0963">Cytoplasm</keyword>
<dbReference type="NCBIfam" id="NF008805">
    <property type="entry name" value="PRK11824.1"/>
    <property type="match status" value="1"/>
</dbReference>
<dbReference type="InterPro" id="IPR036345">
    <property type="entry name" value="ExoRNase_PH_dom2_sf"/>
</dbReference>
<dbReference type="Proteomes" id="UP000176770">
    <property type="component" value="Unassembled WGS sequence"/>
</dbReference>
<dbReference type="GO" id="GO:0005829">
    <property type="term" value="C:cytosol"/>
    <property type="evidence" value="ECO:0007669"/>
    <property type="project" value="TreeGrafter"/>
</dbReference>
<keyword evidence="4 5" id="KW-0694">RNA-binding</keyword>
<dbReference type="InterPro" id="IPR036456">
    <property type="entry name" value="PNPase_PH_RNA-bd_sf"/>
</dbReference>
<dbReference type="GO" id="GO:0000175">
    <property type="term" value="F:3'-5'-RNA exonuclease activity"/>
    <property type="evidence" value="ECO:0007669"/>
    <property type="project" value="TreeGrafter"/>
</dbReference>
<keyword evidence="3 5" id="KW-0548">Nucleotidyltransferase</keyword>
<dbReference type="FunFam" id="3.30.230.70:FF:000001">
    <property type="entry name" value="Polyribonucleotide nucleotidyltransferase"/>
    <property type="match status" value="1"/>
</dbReference>
<dbReference type="SMART" id="SM00316">
    <property type="entry name" value="S1"/>
    <property type="match status" value="1"/>
</dbReference>
<dbReference type="PROSITE" id="PS50084">
    <property type="entry name" value="KH_TYPE_1"/>
    <property type="match status" value="1"/>
</dbReference>
<evidence type="ECO:0000256" key="2">
    <source>
        <dbReference type="ARBA" id="ARBA00022679"/>
    </source>
</evidence>
<accession>A0A1G2HIA8</accession>
<feature type="binding site" evidence="5">
    <location>
        <position position="488"/>
    </location>
    <ligand>
        <name>Mg(2+)</name>
        <dbReference type="ChEBI" id="CHEBI:18420"/>
    </ligand>
</feature>
<dbReference type="InterPro" id="IPR012340">
    <property type="entry name" value="NA-bd_OB-fold"/>
</dbReference>
<comment type="cofactor">
    <cofactor evidence="5">
        <name>Mg(2+)</name>
        <dbReference type="ChEBI" id="CHEBI:18420"/>
    </cofactor>
</comment>
<dbReference type="PROSITE" id="PS50126">
    <property type="entry name" value="S1"/>
    <property type="match status" value="1"/>
</dbReference>
<dbReference type="SUPFAM" id="SSF50249">
    <property type="entry name" value="Nucleic acid-binding proteins"/>
    <property type="match status" value="1"/>
</dbReference>
<proteinExistence type="inferred from homology"/>
<sequence>MQKKEYSIELGGETLTLRFLNWAQQADASVLAQLGETVVLSTVVMGKKESALSYFPLTVEYAEKYYAAGKIGGGRFNKREGRPSNDATLKGRLIDRTIRPLFNNSMRRDVQVVSTILSYDYKNTPEILALIASSTALCISNIPWDGPIGAVRMAKIDEHWKINPSAEDKASFSADIIASGPKGKINMIEIGANEVQEKDLVDALSIAQKEIDKLVDFQLKIQKEIGEKKEQIELREAPQEIQKEIRGNFEQKIRSLIIENSTKEGKEELNTLTDELKKYLEEKYTENNPQYIDRGLEYFDKLIDELVHEAALKHNKRVDGRAFDEIRNLSAEISILPRTHGSGIFMRGLTHVLSAVTLDSPGEEELSDAMEGEAKKRFMHHYNFPPYSVGEVGFFRGPGRREIGHGALAEKALQPLIPVLEEFPYVVRVVTEAISSNGSTSMASVCGSSLALMDAGVPIKNHIAGIAMGLITDGKNTKILTDIQGPEDHYGDMDFKVAGTRNGVTAVQLDVKIGGLDTDLVTSVLEQAKKARLQIIELLEKTIPSPREEISKYAPVIEFIKIEPSTIAILIGSGGRTIKELMAQTNTEIDVEDDGSVYVSGALREEVQKAIKRVEQITHQVEIGEIYEAKVVRIADFGAFVELTPGQDALVHVSEISSNYVKNVSDIVKVGDTIRVKVIKIDESGKIAASARFNDANETNKTSGKHDNAMS</sequence>
<dbReference type="EC" id="2.7.7.8" evidence="5"/>
<dbReference type="FunFam" id="2.40.50.140:FF:000189">
    <property type="entry name" value="Polyribonucleotide nucleotidyltransferase, putative"/>
    <property type="match status" value="1"/>
</dbReference>
<dbReference type="CDD" id="cd04472">
    <property type="entry name" value="S1_PNPase"/>
    <property type="match status" value="1"/>
</dbReference>
<dbReference type="Pfam" id="PF03725">
    <property type="entry name" value="RNase_PH_C"/>
    <property type="match status" value="1"/>
</dbReference>
<dbReference type="SUPFAM" id="SSF54211">
    <property type="entry name" value="Ribosomal protein S5 domain 2-like"/>
    <property type="match status" value="2"/>
</dbReference>
<gene>
    <name evidence="5" type="primary">pnp</name>
    <name evidence="7" type="ORF">A3F94_02770</name>
</gene>
<dbReference type="Gene3D" id="3.30.230.70">
    <property type="entry name" value="GHMP Kinase, N-terminal domain"/>
    <property type="match status" value="2"/>
</dbReference>
<evidence type="ECO:0000259" key="6">
    <source>
        <dbReference type="PROSITE" id="PS50126"/>
    </source>
</evidence>
<evidence type="ECO:0000256" key="3">
    <source>
        <dbReference type="ARBA" id="ARBA00022695"/>
    </source>
</evidence>
<dbReference type="InterPro" id="IPR003029">
    <property type="entry name" value="S1_domain"/>
</dbReference>
<dbReference type="SMART" id="SM00322">
    <property type="entry name" value="KH"/>
    <property type="match status" value="1"/>
</dbReference>
<dbReference type="Pfam" id="PF01138">
    <property type="entry name" value="RNase_PH"/>
    <property type="match status" value="2"/>
</dbReference>
<protein>
    <recommendedName>
        <fullName evidence="5">Polyribonucleotide nucleotidyltransferase</fullName>
        <ecNumber evidence="5">2.7.7.8</ecNumber>
    </recommendedName>
    <alternativeName>
        <fullName evidence="5">Polynucleotide phosphorylase</fullName>
        <shortName evidence="5">PNPase</shortName>
    </alternativeName>
</protein>
<dbReference type="SUPFAM" id="SSF46915">
    <property type="entry name" value="Polynucleotide phosphorylase/guanosine pentaphosphate synthase (PNPase/GPSI), domain 3"/>
    <property type="match status" value="1"/>
</dbReference>
<dbReference type="PANTHER" id="PTHR11252:SF0">
    <property type="entry name" value="POLYRIBONUCLEOTIDE NUCLEOTIDYLTRANSFERASE 1, MITOCHONDRIAL"/>
    <property type="match status" value="1"/>
</dbReference>
<evidence type="ECO:0000256" key="1">
    <source>
        <dbReference type="ARBA" id="ARBA00007404"/>
    </source>
</evidence>
<dbReference type="HAMAP" id="MF_01595">
    <property type="entry name" value="PNPase"/>
    <property type="match status" value="1"/>
</dbReference>
<evidence type="ECO:0000313" key="7">
    <source>
        <dbReference type="EMBL" id="OGZ62225.1"/>
    </source>
</evidence>
<dbReference type="FunFam" id="3.30.1370.10:FF:000001">
    <property type="entry name" value="Polyribonucleotide nucleotidyltransferase"/>
    <property type="match status" value="1"/>
</dbReference>
<dbReference type="InterPro" id="IPR020568">
    <property type="entry name" value="Ribosomal_Su5_D2-typ_SF"/>
</dbReference>
<dbReference type="GO" id="GO:0004654">
    <property type="term" value="F:polyribonucleotide nucleotidyltransferase activity"/>
    <property type="evidence" value="ECO:0007669"/>
    <property type="project" value="UniProtKB-UniRule"/>
</dbReference>
<evidence type="ECO:0000256" key="5">
    <source>
        <dbReference type="HAMAP-Rule" id="MF_01595"/>
    </source>
</evidence>
<dbReference type="SUPFAM" id="SSF55666">
    <property type="entry name" value="Ribonuclease PH domain 2-like"/>
    <property type="match status" value="2"/>
</dbReference>
<keyword evidence="2 5" id="KW-0808">Transferase</keyword>
<comment type="subcellular location">
    <subcellularLocation>
        <location evidence="5">Cytoplasm</location>
    </subcellularLocation>
</comment>
<dbReference type="InterPro" id="IPR004088">
    <property type="entry name" value="KH_dom_type_1"/>
</dbReference>
<dbReference type="CDD" id="cd02393">
    <property type="entry name" value="KH-I_PNPase"/>
    <property type="match status" value="1"/>
</dbReference>
<dbReference type="InterPro" id="IPR027408">
    <property type="entry name" value="PNPase/RNase_PH_dom_sf"/>
</dbReference>
<name>A0A1G2HIA8_9BACT</name>
<dbReference type="InterPro" id="IPR012162">
    <property type="entry name" value="PNPase"/>
</dbReference>
<dbReference type="GO" id="GO:0006402">
    <property type="term" value="P:mRNA catabolic process"/>
    <property type="evidence" value="ECO:0007669"/>
    <property type="project" value="UniProtKB-UniRule"/>
</dbReference>
<keyword evidence="5" id="KW-0479">Metal-binding</keyword>
<dbReference type="InterPro" id="IPR036612">
    <property type="entry name" value="KH_dom_type_1_sf"/>
</dbReference>
<dbReference type="PANTHER" id="PTHR11252">
    <property type="entry name" value="POLYRIBONUCLEOTIDE NUCLEOTIDYLTRANSFERASE"/>
    <property type="match status" value="1"/>
</dbReference>
<dbReference type="NCBIfam" id="TIGR03591">
    <property type="entry name" value="polynuc_phos"/>
    <property type="match status" value="1"/>
</dbReference>